<dbReference type="Ensembl" id="ENSLLET00000039556.1">
    <property type="protein sequence ID" value="ENSLLEP00000038076.1"/>
    <property type="gene ID" value="ENSLLEG00000023630.1"/>
</dbReference>
<name>A0A8C5WH78_9ANUR</name>
<feature type="compositionally biased region" description="Basic and acidic residues" evidence="1">
    <location>
        <begin position="623"/>
        <end position="638"/>
    </location>
</feature>
<evidence type="ECO:0000313" key="3">
    <source>
        <dbReference type="Proteomes" id="UP000694569"/>
    </source>
</evidence>
<feature type="compositionally biased region" description="Basic and acidic residues" evidence="1">
    <location>
        <begin position="162"/>
        <end position="175"/>
    </location>
</feature>
<feature type="region of interest" description="Disordered" evidence="1">
    <location>
        <begin position="909"/>
        <end position="1351"/>
    </location>
</feature>
<feature type="compositionally biased region" description="Basic and acidic residues" evidence="1">
    <location>
        <begin position="237"/>
        <end position="246"/>
    </location>
</feature>
<feature type="compositionally biased region" description="Polar residues" evidence="1">
    <location>
        <begin position="1075"/>
        <end position="1095"/>
    </location>
</feature>
<feature type="compositionally biased region" description="Polar residues" evidence="1">
    <location>
        <begin position="122"/>
        <end position="136"/>
    </location>
</feature>
<feature type="compositionally biased region" description="Acidic residues" evidence="1">
    <location>
        <begin position="458"/>
        <end position="470"/>
    </location>
</feature>
<evidence type="ECO:0000313" key="2">
    <source>
        <dbReference type="Ensembl" id="ENSLLEP00000038076.1"/>
    </source>
</evidence>
<feature type="compositionally biased region" description="Basic residues" evidence="1">
    <location>
        <begin position="1254"/>
        <end position="1271"/>
    </location>
</feature>
<dbReference type="GO" id="GO:0042790">
    <property type="term" value="P:nucleolar large rRNA transcription by RNA polymerase I"/>
    <property type="evidence" value="ECO:0007669"/>
    <property type="project" value="TreeGrafter"/>
</dbReference>
<dbReference type="Proteomes" id="UP000694569">
    <property type="component" value="Unplaced"/>
</dbReference>
<organism evidence="2 3">
    <name type="scientific">Leptobrachium leishanense</name>
    <name type="common">Leishan spiny toad</name>
    <dbReference type="NCBI Taxonomy" id="445787"/>
    <lineage>
        <taxon>Eukaryota</taxon>
        <taxon>Metazoa</taxon>
        <taxon>Chordata</taxon>
        <taxon>Craniata</taxon>
        <taxon>Vertebrata</taxon>
        <taxon>Euteleostomi</taxon>
        <taxon>Amphibia</taxon>
        <taxon>Batrachia</taxon>
        <taxon>Anura</taxon>
        <taxon>Pelobatoidea</taxon>
        <taxon>Megophryidae</taxon>
        <taxon>Leptobrachium</taxon>
    </lineage>
</organism>
<feature type="compositionally biased region" description="Low complexity" evidence="1">
    <location>
        <begin position="528"/>
        <end position="550"/>
    </location>
</feature>
<dbReference type="GeneTree" id="ENSGT01070000257219"/>
<dbReference type="GO" id="GO:0005730">
    <property type="term" value="C:nucleolus"/>
    <property type="evidence" value="ECO:0007669"/>
    <property type="project" value="TreeGrafter"/>
</dbReference>
<feature type="region of interest" description="Disordered" evidence="1">
    <location>
        <begin position="497"/>
        <end position="884"/>
    </location>
</feature>
<dbReference type="InterPro" id="IPR017859">
    <property type="entry name" value="Treacle"/>
</dbReference>
<dbReference type="GO" id="GO:0097110">
    <property type="term" value="F:scaffold protein binding"/>
    <property type="evidence" value="ECO:0007669"/>
    <property type="project" value="TreeGrafter"/>
</dbReference>
<feature type="compositionally biased region" description="Acidic residues" evidence="1">
    <location>
        <begin position="188"/>
        <end position="205"/>
    </location>
</feature>
<evidence type="ECO:0008006" key="4">
    <source>
        <dbReference type="Google" id="ProtNLM"/>
    </source>
</evidence>
<proteinExistence type="predicted"/>
<feature type="compositionally biased region" description="Basic residues" evidence="1">
    <location>
        <begin position="1143"/>
        <end position="1153"/>
    </location>
</feature>
<evidence type="ECO:0000256" key="1">
    <source>
        <dbReference type="SAM" id="MobiDB-lite"/>
    </source>
</evidence>
<feature type="compositionally biased region" description="Basic residues" evidence="1">
    <location>
        <begin position="1181"/>
        <end position="1191"/>
    </location>
</feature>
<feature type="compositionally biased region" description="Basic residues" evidence="1">
    <location>
        <begin position="1296"/>
        <end position="1313"/>
    </location>
</feature>
<feature type="compositionally biased region" description="Acidic residues" evidence="1">
    <location>
        <begin position="783"/>
        <end position="796"/>
    </location>
</feature>
<feature type="compositionally biased region" description="Polar residues" evidence="1">
    <location>
        <begin position="748"/>
        <end position="781"/>
    </location>
</feature>
<dbReference type="GO" id="GO:0003723">
    <property type="term" value="F:RNA binding"/>
    <property type="evidence" value="ECO:0007669"/>
    <property type="project" value="TreeGrafter"/>
</dbReference>
<feature type="region of interest" description="Disordered" evidence="1">
    <location>
        <begin position="53"/>
        <end position="484"/>
    </location>
</feature>
<feature type="compositionally biased region" description="Acidic residues" evidence="1">
    <location>
        <begin position="404"/>
        <end position="414"/>
    </location>
</feature>
<protein>
    <recommendedName>
        <fullName evidence="4">Treacle protein</fullName>
    </recommendedName>
</protein>
<accession>A0A8C5WH78</accession>
<feature type="compositionally biased region" description="Basic residues" evidence="1">
    <location>
        <begin position="103"/>
        <end position="113"/>
    </location>
</feature>
<feature type="compositionally biased region" description="Low complexity" evidence="1">
    <location>
        <begin position="320"/>
        <end position="339"/>
    </location>
</feature>
<feature type="compositionally biased region" description="Polar residues" evidence="1">
    <location>
        <begin position="266"/>
        <end position="280"/>
    </location>
</feature>
<feature type="compositionally biased region" description="Polar residues" evidence="1">
    <location>
        <begin position="589"/>
        <end position="605"/>
    </location>
</feature>
<dbReference type="PANTHER" id="PTHR20787:SF10">
    <property type="entry name" value="TREACLE PROTEIN"/>
    <property type="match status" value="1"/>
</dbReference>
<feature type="compositionally biased region" description="Low complexity" evidence="1">
    <location>
        <begin position="1020"/>
        <end position="1036"/>
    </location>
</feature>
<feature type="compositionally biased region" description="Low complexity" evidence="1">
    <location>
        <begin position="1220"/>
        <end position="1234"/>
    </location>
</feature>
<reference evidence="2" key="2">
    <citation type="submission" date="2025-09" db="UniProtKB">
        <authorList>
            <consortium name="Ensembl"/>
        </authorList>
    </citation>
    <scope>IDENTIFICATION</scope>
</reference>
<feature type="compositionally biased region" description="Acidic residues" evidence="1">
    <location>
        <begin position="571"/>
        <end position="583"/>
    </location>
</feature>
<keyword evidence="3" id="KW-1185">Reference proteome</keyword>
<reference evidence="2" key="1">
    <citation type="submission" date="2025-08" db="UniProtKB">
        <authorList>
            <consortium name="Ensembl"/>
        </authorList>
    </citation>
    <scope>IDENTIFICATION</scope>
</reference>
<sequence>MKPVVSLLGLIHQHLLQAGFSKAARDLQTQSDEKFFSPGTSLQDIYTDWVNRPENTKKRKNTKANDVPSKKLRVSDPKSSSETSEDEETATASQRNLKIRPQFARKKEKKRAVKQASKVKTLPSTLKGMNSANQPETKQEVQSKVEPTVQKNAATLTAPIKESSDSSDSEKESITEKSAPPTLKPVPEDSDSDETSSSDESEMEVDQNSNDVRCIPDIAAGKKSQIKGPSNGIMAHQTKDAVKTEAGDTSDSDSTDIETPNAAAAQRTTPSLSSKGTKQPVTVKIPLSVLKDVPEENDSDSNKEKEDQVVVTPQVPPLMPKAKTSTSSKTTKQPMTQSTAKSALPTPQQVDSSSGTSDSESEEEPVSKKVVATPQAPKAKAITSAKPAKQPVTPLPMQQAADDSSGDSDSEEEQEAQKVVATPQTPKAKAITSAKPAKQPVTPAPAKAPLPMQQVADDSSEDSDSEEEQEQAQTVLTPAQASKSIAMISSKAVKLLTRTPAKDPLPIQQPTNDSSDDSDSKSEEEAEAQTAVTAPKATKAKPTISTKSTKQPLTQMAAITPLPAHLPVSDSSEESDSESEEEAEAKVVTVQQATKGKTSICSKTAKQQTTPAPLKPPLPASAHNKDSNLGHKRQEAKKVQTPAQAKKGKNSTSSKAAMKSVAPTPAKSPVLQHTDDSSDSEEEPDTKIVALPDLKKGKTSKPKAAKQALTPTPIKSPVPAQQPADDSSDVSSTDSEEELDAKKVVATPQATKGKSSISSIVAKQPVNPSSIKTPVSVQQPADDSSDESSTESEQEQPDVKQKVVTPPQETKGKRNTPRVSKLSITPILAKTTKATKRPATKITTKVPVQQPAADNSDSNTDREEPPAKTADAATKLTVPTSKPAIQPLKAAKGKIGSPVKAVAILTPAVAVSSSSDSDSSDSEEEETRPQLVPPTPVGSKSTLGKLASPPLLSSTPFDTKPAHGKGGSPAKAPVVVKPSIAETSSSSEDSDNPEPHTLFCTPPPVTIEKNKQKVTRKSATKSATTTTGTAKGKVTSPLKVAALLQEVTSESSDTSDSEEEPSLKPENPSAAGKLLSSQNSSAQTKPSQPSALAVTSSSSDSSDSELESSQALPKTPLPPVLSPQKPKPDRKTKTKQTAGPAKEKKKNASKSKSKPLAAPVQLSMLESEEETVQALLEGRSPKKNKVKKSASKKVMGPNLTADRTLHEQNNSKNGIAAEHLQTLPPAIATAPIPQSEKKSSKKRKLLEDDGVSVKKAKLDKKAKKDKKKEKKSKLDKGEAGSLTPKNKLSKKDKNKSNKSKKKKKDKDKKKKEGKKTTPALTPHVEGIPVSATNAVSKPKKKKKSKSEKFLL</sequence>
<dbReference type="PANTHER" id="PTHR20787">
    <property type="entry name" value="TREACLE"/>
    <property type="match status" value="1"/>
</dbReference>